<dbReference type="AlphaFoldDB" id="A0A0C9MFI1"/>
<protein>
    <recommendedName>
        <fullName evidence="3">C2H2-type domain-containing protein</fullName>
    </recommendedName>
</protein>
<dbReference type="Proteomes" id="UP000053815">
    <property type="component" value="Unassembled WGS sequence"/>
</dbReference>
<proteinExistence type="predicted"/>
<gene>
    <name evidence="4" type="ORF">MAM1_0012c01272</name>
</gene>
<keyword evidence="5" id="KW-1185">Reference proteome</keyword>
<keyword evidence="1" id="KW-0479">Metal-binding</keyword>
<dbReference type="SMART" id="SM00355">
    <property type="entry name" value="ZnF_C2H2"/>
    <property type="match status" value="2"/>
</dbReference>
<dbReference type="EMBL" id="DF836301">
    <property type="protein sequence ID" value="GAN01837.1"/>
    <property type="molecule type" value="Genomic_DNA"/>
</dbReference>
<evidence type="ECO:0000313" key="4">
    <source>
        <dbReference type="EMBL" id="GAN01837.1"/>
    </source>
</evidence>
<evidence type="ECO:0000313" key="5">
    <source>
        <dbReference type="Proteomes" id="UP000053815"/>
    </source>
</evidence>
<dbReference type="GO" id="GO:0008270">
    <property type="term" value="F:zinc ion binding"/>
    <property type="evidence" value="ECO:0007669"/>
    <property type="project" value="UniProtKB-KW"/>
</dbReference>
<evidence type="ECO:0000256" key="1">
    <source>
        <dbReference type="PROSITE-ProRule" id="PRU00042"/>
    </source>
</evidence>
<dbReference type="PROSITE" id="PS50157">
    <property type="entry name" value="ZINC_FINGER_C2H2_2"/>
    <property type="match status" value="1"/>
</dbReference>
<evidence type="ECO:0000259" key="3">
    <source>
        <dbReference type="PROSITE" id="PS50157"/>
    </source>
</evidence>
<evidence type="ECO:0000256" key="2">
    <source>
        <dbReference type="SAM" id="MobiDB-lite"/>
    </source>
</evidence>
<dbReference type="Gene3D" id="3.30.160.60">
    <property type="entry name" value="Classic Zinc Finger"/>
    <property type="match status" value="1"/>
</dbReference>
<name>A0A0C9MFI1_9FUNG</name>
<keyword evidence="1" id="KW-0863">Zinc-finger</keyword>
<organism evidence="4">
    <name type="scientific">Mucor ambiguus</name>
    <dbReference type="NCBI Taxonomy" id="91626"/>
    <lineage>
        <taxon>Eukaryota</taxon>
        <taxon>Fungi</taxon>
        <taxon>Fungi incertae sedis</taxon>
        <taxon>Mucoromycota</taxon>
        <taxon>Mucoromycotina</taxon>
        <taxon>Mucoromycetes</taxon>
        <taxon>Mucorales</taxon>
        <taxon>Mucorineae</taxon>
        <taxon>Mucoraceae</taxon>
        <taxon>Mucor</taxon>
    </lineage>
</organism>
<dbReference type="InterPro" id="IPR013087">
    <property type="entry name" value="Znf_C2H2_type"/>
</dbReference>
<sequence>MNPRDRTRRTLGNIKQEDCKSSATNAESSASIASDASTVDLTIKQEDTKDHKPFLEQQREFDERGYYYRCNICKRKMPNFKSVLGHRKSIHSIKQMNVTKINDTNMEPDINDPNFHCNPCGKGFQDVRKFRQHLRRVHYMVLKPMIRPKITQNGVIPDLDDPNLYCKSCNQTYKTETLPQAIC</sequence>
<reference evidence="4" key="1">
    <citation type="submission" date="2014-09" db="EMBL/GenBank/DDBJ databases">
        <title>Draft genome sequence of an oleaginous Mucoromycotina fungus Mucor ambiguus NBRC6742.</title>
        <authorList>
            <person name="Takeda I."/>
            <person name="Yamane N."/>
            <person name="Morita T."/>
            <person name="Tamano K."/>
            <person name="Machida M."/>
            <person name="Baker S."/>
            <person name="Koike H."/>
        </authorList>
    </citation>
    <scope>NUCLEOTIDE SEQUENCE</scope>
    <source>
        <strain evidence="4">NBRC 6742</strain>
    </source>
</reference>
<keyword evidence="1" id="KW-0862">Zinc</keyword>
<dbReference type="STRING" id="91626.A0A0C9MFI1"/>
<dbReference type="OrthoDB" id="8667566at2759"/>
<feature type="domain" description="C2H2-type" evidence="3">
    <location>
        <begin position="115"/>
        <end position="138"/>
    </location>
</feature>
<dbReference type="PROSITE" id="PS00028">
    <property type="entry name" value="ZINC_FINGER_C2H2_1"/>
    <property type="match status" value="2"/>
</dbReference>
<accession>A0A0C9MFI1</accession>
<feature type="region of interest" description="Disordered" evidence="2">
    <location>
        <begin position="1"/>
        <end position="34"/>
    </location>
</feature>